<proteinExistence type="predicted"/>
<dbReference type="AlphaFoldDB" id="A0A1I8NL77"/>
<organism evidence="1">
    <name type="scientific">Musca domestica</name>
    <name type="common">House fly</name>
    <dbReference type="NCBI Taxonomy" id="7370"/>
    <lineage>
        <taxon>Eukaryota</taxon>
        <taxon>Metazoa</taxon>
        <taxon>Ecdysozoa</taxon>
        <taxon>Arthropoda</taxon>
        <taxon>Hexapoda</taxon>
        <taxon>Insecta</taxon>
        <taxon>Pterygota</taxon>
        <taxon>Neoptera</taxon>
        <taxon>Endopterygota</taxon>
        <taxon>Diptera</taxon>
        <taxon>Brachycera</taxon>
        <taxon>Muscomorpha</taxon>
        <taxon>Muscoidea</taxon>
        <taxon>Muscidae</taxon>
        <taxon>Musca</taxon>
    </lineage>
</organism>
<dbReference type="EnsemblMetazoa" id="MDOA016924-RA">
    <property type="protein sequence ID" value="MDOA016924-PA"/>
    <property type="gene ID" value="MDOA016924"/>
</dbReference>
<reference evidence="1" key="1">
    <citation type="submission" date="2020-05" db="UniProtKB">
        <authorList>
            <consortium name="EnsemblMetazoa"/>
        </authorList>
    </citation>
    <scope>IDENTIFICATION</scope>
    <source>
        <strain evidence="1">Aabys</strain>
    </source>
</reference>
<dbReference type="VEuPathDB" id="VectorBase:MDOA016924"/>
<sequence>MCGCQSYAEFRNKKSSFRRRKQGVPQDSREIITYADDCTLVLSGPIIDDICDRLNYYIVDLTTFSTARNMKISATKSTATFFNTWTAEMMDVQVDGVVIPNTNYSKVLEVTFDSIFKSSAHTTAICDKIKSRNKVLRSLASSTWRDDKETLLILYNAIGRSVVNYAAAVWSANVVATQWKNIQSCLNSGHLRKDRNDI</sequence>
<protein>
    <submittedName>
        <fullName evidence="1">Uncharacterized protein</fullName>
    </submittedName>
</protein>
<evidence type="ECO:0000313" key="1">
    <source>
        <dbReference type="EnsemblMetazoa" id="MDOA016924-PA"/>
    </source>
</evidence>
<dbReference type="VEuPathDB" id="VectorBase:MDOMA2_010092"/>
<accession>A0A1I8NL77</accession>
<name>A0A1I8NL77_MUSDO</name>